<dbReference type="EMBL" id="CATOUU010000699">
    <property type="protein sequence ID" value="CAI9942449.1"/>
    <property type="molecule type" value="Genomic_DNA"/>
</dbReference>
<sequence>MVPDTCCPKSSSFSMLSVSHYFRGFTFQSCFTTIDARWPVAAGSTPHDSISAQPALFATSKRRRLSFWFWRRFIAVVSELRIRLNRFQLAATRHPAAGINSEFDISK</sequence>
<evidence type="ECO:0000313" key="3">
    <source>
        <dbReference type="Proteomes" id="UP001642409"/>
    </source>
</evidence>
<organism evidence="1">
    <name type="scientific">Hexamita inflata</name>
    <dbReference type="NCBI Taxonomy" id="28002"/>
    <lineage>
        <taxon>Eukaryota</taxon>
        <taxon>Metamonada</taxon>
        <taxon>Diplomonadida</taxon>
        <taxon>Hexamitidae</taxon>
        <taxon>Hexamitinae</taxon>
        <taxon>Hexamita</taxon>
    </lineage>
</organism>
<name>A0AA86PM78_9EUKA</name>
<comment type="caution">
    <text evidence="1">The sequence shown here is derived from an EMBL/GenBank/DDBJ whole genome shotgun (WGS) entry which is preliminary data.</text>
</comment>
<dbReference type="Proteomes" id="UP001642409">
    <property type="component" value="Unassembled WGS sequence"/>
</dbReference>
<protein>
    <submittedName>
        <fullName evidence="2">Hypothetical_protein</fullName>
    </submittedName>
</protein>
<keyword evidence="3" id="KW-1185">Reference proteome</keyword>
<evidence type="ECO:0000313" key="1">
    <source>
        <dbReference type="EMBL" id="CAI9942449.1"/>
    </source>
</evidence>
<proteinExistence type="predicted"/>
<reference evidence="2 3" key="2">
    <citation type="submission" date="2024-07" db="EMBL/GenBank/DDBJ databases">
        <authorList>
            <person name="Akdeniz Z."/>
        </authorList>
    </citation>
    <scope>NUCLEOTIDE SEQUENCE [LARGE SCALE GENOMIC DNA]</scope>
</reference>
<dbReference type="EMBL" id="CAXDID020000073">
    <property type="protein sequence ID" value="CAL6015559.1"/>
    <property type="molecule type" value="Genomic_DNA"/>
</dbReference>
<reference evidence="1" key="1">
    <citation type="submission" date="2023-06" db="EMBL/GenBank/DDBJ databases">
        <authorList>
            <person name="Kurt Z."/>
        </authorList>
    </citation>
    <scope>NUCLEOTIDE SEQUENCE</scope>
</reference>
<gene>
    <name evidence="2" type="ORF">HINF_LOCUS24947</name>
    <name evidence="1" type="ORF">HINF_LOCUS30094</name>
</gene>
<evidence type="ECO:0000313" key="2">
    <source>
        <dbReference type="EMBL" id="CAL6015559.1"/>
    </source>
</evidence>
<dbReference type="AlphaFoldDB" id="A0AA86PM78"/>
<accession>A0AA86PM78</accession>